<dbReference type="InterPro" id="IPR011009">
    <property type="entry name" value="Kinase-like_dom_sf"/>
</dbReference>
<dbReference type="InterPro" id="IPR000719">
    <property type="entry name" value="Prot_kinase_dom"/>
</dbReference>
<dbReference type="HOGENOM" id="CLU_004236_1_0_1"/>
<reference evidence="4" key="2">
    <citation type="submission" date="2015-01" db="EMBL/GenBank/DDBJ databases">
        <title>Evolutionary Origins and Diversification of the Mycorrhizal Mutualists.</title>
        <authorList>
            <consortium name="DOE Joint Genome Institute"/>
            <consortium name="Mycorrhizal Genomics Consortium"/>
            <person name="Kohler A."/>
            <person name="Kuo A."/>
            <person name="Nagy L.G."/>
            <person name="Floudas D."/>
            <person name="Copeland A."/>
            <person name="Barry K.W."/>
            <person name="Cichocki N."/>
            <person name="Veneault-Fourrey C."/>
            <person name="LaButti K."/>
            <person name="Lindquist E.A."/>
            <person name="Lipzen A."/>
            <person name="Lundell T."/>
            <person name="Morin E."/>
            <person name="Murat C."/>
            <person name="Riley R."/>
            <person name="Ohm R."/>
            <person name="Sun H."/>
            <person name="Tunlid A."/>
            <person name="Henrissat B."/>
            <person name="Grigoriev I.V."/>
            <person name="Hibbett D.S."/>
            <person name="Martin F."/>
        </authorList>
    </citation>
    <scope>NUCLEOTIDE SEQUENCE [LARGE SCALE GENOMIC DNA]</scope>
    <source>
        <strain evidence="4">h7</strain>
    </source>
</reference>
<evidence type="ECO:0000256" key="1">
    <source>
        <dbReference type="SAM" id="MobiDB-lite"/>
    </source>
</evidence>
<dbReference type="Proteomes" id="UP000053424">
    <property type="component" value="Unassembled WGS sequence"/>
</dbReference>
<feature type="region of interest" description="Disordered" evidence="1">
    <location>
        <begin position="403"/>
        <end position="440"/>
    </location>
</feature>
<feature type="domain" description="Protein kinase" evidence="2">
    <location>
        <begin position="499"/>
        <end position="694"/>
    </location>
</feature>
<dbReference type="AlphaFoldDB" id="A0A0C3C1U7"/>
<dbReference type="OrthoDB" id="2521594at2759"/>
<dbReference type="GO" id="GO:0005524">
    <property type="term" value="F:ATP binding"/>
    <property type="evidence" value="ECO:0007669"/>
    <property type="project" value="InterPro"/>
</dbReference>
<dbReference type="STRING" id="686832.A0A0C3C1U7"/>
<dbReference type="GO" id="GO:0004672">
    <property type="term" value="F:protein kinase activity"/>
    <property type="evidence" value="ECO:0007669"/>
    <property type="project" value="InterPro"/>
</dbReference>
<gene>
    <name evidence="3" type="ORF">M413DRAFT_125371</name>
</gene>
<protein>
    <recommendedName>
        <fullName evidence="2">Protein kinase domain-containing protein</fullName>
    </recommendedName>
</protein>
<dbReference type="EMBL" id="KN831777">
    <property type="protein sequence ID" value="KIM42900.1"/>
    <property type="molecule type" value="Genomic_DNA"/>
</dbReference>
<evidence type="ECO:0000259" key="2">
    <source>
        <dbReference type="PROSITE" id="PS50011"/>
    </source>
</evidence>
<evidence type="ECO:0000313" key="4">
    <source>
        <dbReference type="Proteomes" id="UP000053424"/>
    </source>
</evidence>
<keyword evidence="4" id="KW-1185">Reference proteome</keyword>
<dbReference type="PROSITE" id="PS50011">
    <property type="entry name" value="PROTEIN_KINASE_DOM"/>
    <property type="match status" value="1"/>
</dbReference>
<reference evidence="3 4" key="1">
    <citation type="submission" date="2014-04" db="EMBL/GenBank/DDBJ databases">
        <authorList>
            <consortium name="DOE Joint Genome Institute"/>
            <person name="Kuo A."/>
            <person name="Gay G."/>
            <person name="Dore J."/>
            <person name="Kohler A."/>
            <person name="Nagy L.G."/>
            <person name="Floudas D."/>
            <person name="Copeland A."/>
            <person name="Barry K.W."/>
            <person name="Cichocki N."/>
            <person name="Veneault-Fourrey C."/>
            <person name="LaButti K."/>
            <person name="Lindquist E.A."/>
            <person name="Lipzen A."/>
            <person name="Lundell T."/>
            <person name="Morin E."/>
            <person name="Murat C."/>
            <person name="Sun H."/>
            <person name="Tunlid A."/>
            <person name="Henrissat B."/>
            <person name="Grigoriev I.V."/>
            <person name="Hibbett D.S."/>
            <person name="Martin F."/>
            <person name="Nordberg H.P."/>
            <person name="Cantor M.N."/>
            <person name="Hua S.X."/>
        </authorList>
    </citation>
    <scope>NUCLEOTIDE SEQUENCE [LARGE SCALE GENOMIC DNA]</scope>
    <source>
        <strain evidence="4">h7</strain>
    </source>
</reference>
<proteinExistence type="predicted"/>
<name>A0A0C3C1U7_HEBCY</name>
<organism evidence="3 4">
    <name type="scientific">Hebeloma cylindrosporum</name>
    <dbReference type="NCBI Taxonomy" id="76867"/>
    <lineage>
        <taxon>Eukaryota</taxon>
        <taxon>Fungi</taxon>
        <taxon>Dikarya</taxon>
        <taxon>Basidiomycota</taxon>
        <taxon>Agaricomycotina</taxon>
        <taxon>Agaricomycetes</taxon>
        <taxon>Agaricomycetidae</taxon>
        <taxon>Agaricales</taxon>
        <taxon>Agaricineae</taxon>
        <taxon>Hymenogastraceae</taxon>
        <taxon>Hebeloma</taxon>
    </lineage>
</organism>
<sequence>MAINKQNNLVDIFASALASPKMLDADDPFLPLLKEAFDFNYDPSITHETRPNETRALVPDSPPLTFHDRHIGSNLVLKRLVYIPSLAHGLSKLCDDMIAEFLGNGDKFFDNDFNLASNGRVTFEDSKSVGKYYRINVGRVCHKFASKILLHPHYDPWSSLFSMYCKSQTLFLTEGWLQFNCTKTGDVFVNDEERLKLGISQSTHHKLVDINRRHPHLAAWNFFPMTDLAIGLLRNQVSSEANFIWDNCRTLGFQTKASSPLPLDATKFVAQVVPALKTKKTRVSKSLGVSDGSPKAISKVSKFIEPSKTGGTSKRRHHYRPEFRHLLQHAWAKAVENDGTFIILNCGRYERIGIRHRASQTLYLSGLIDTVNIQRDPRYRKLHVALNMAIVRDVLERHDLATTTGTKRAAEEADIEESLPTAKRRKAAMPTDEPEHSEITKEIGPRMIALVNLKYGPFCSPTPASFIRIGPSCAPIFQPELIRMQKLKRKYLAHEYFTLVLDEPRGEGATGIVHPTTLEAQVKLPSGEVSTVKSSNLVLKLAFSKEQQKRLRHEFEVYSHLAQKQVKGVITVHGLFRDSDSGVLGLLMDNGGQNLRQREMERTGEEMPLQVSLSEAERAAFTAIFKSIHEARVRHQDVRADNLLVNPTTGEVFVIDFDRASIAGAFYPDYDIEMRCLQNIFDKKYELMNYDYYH</sequence>
<evidence type="ECO:0000313" key="3">
    <source>
        <dbReference type="EMBL" id="KIM42900.1"/>
    </source>
</evidence>
<dbReference type="SUPFAM" id="SSF56112">
    <property type="entry name" value="Protein kinase-like (PK-like)"/>
    <property type="match status" value="1"/>
</dbReference>
<dbReference type="Gene3D" id="1.10.510.10">
    <property type="entry name" value="Transferase(Phosphotransferase) domain 1"/>
    <property type="match status" value="1"/>
</dbReference>
<accession>A0A0C3C1U7</accession>